<dbReference type="Pfam" id="PF09954">
    <property type="entry name" value="DUF2188"/>
    <property type="match status" value="1"/>
</dbReference>
<organism evidence="2 3">
    <name type="scientific">Alteracholeplasma palmae (strain ATCC 49389 / J233)</name>
    <name type="common">Acholeplasma palmae</name>
    <dbReference type="NCBI Taxonomy" id="1318466"/>
    <lineage>
        <taxon>Bacteria</taxon>
        <taxon>Bacillati</taxon>
        <taxon>Mycoplasmatota</taxon>
        <taxon>Mollicutes</taxon>
        <taxon>Acholeplasmatales</taxon>
        <taxon>Acholeplasmataceae</taxon>
        <taxon>Acholeplasma</taxon>
    </lineage>
</organism>
<protein>
    <recommendedName>
        <fullName evidence="4">DUF2188 domain-containing protein</fullName>
    </recommendedName>
</protein>
<proteinExistence type="predicted"/>
<accession>U4KNT7</accession>
<gene>
    <name evidence="2" type="ORF">BN85402980</name>
</gene>
<dbReference type="HOGENOM" id="CLU_1830723_0_0_14"/>
<name>U4KNT7_ALTPJ</name>
<dbReference type="Proteomes" id="UP000032740">
    <property type="component" value="Chromosome"/>
</dbReference>
<dbReference type="OrthoDB" id="384959at2"/>
<evidence type="ECO:0000256" key="1">
    <source>
        <dbReference type="SAM" id="MobiDB-lite"/>
    </source>
</evidence>
<dbReference type="InterPro" id="IPR018691">
    <property type="entry name" value="DUF2188"/>
</dbReference>
<evidence type="ECO:0008006" key="4">
    <source>
        <dbReference type="Google" id="ProtNLM"/>
    </source>
</evidence>
<keyword evidence="3" id="KW-1185">Reference proteome</keyword>
<dbReference type="AlphaFoldDB" id="U4KNT7"/>
<dbReference type="KEGG" id="apal:BN85402980"/>
<evidence type="ECO:0000313" key="2">
    <source>
        <dbReference type="EMBL" id="CCV63875.1"/>
    </source>
</evidence>
<dbReference type="RefSeq" id="WP_026655841.1">
    <property type="nucleotide sequence ID" value="NC_022538.1"/>
</dbReference>
<feature type="region of interest" description="Disordered" evidence="1">
    <location>
        <begin position="17"/>
        <end position="89"/>
    </location>
</feature>
<evidence type="ECO:0000313" key="3">
    <source>
        <dbReference type="Proteomes" id="UP000032740"/>
    </source>
</evidence>
<reference evidence="2 3" key="1">
    <citation type="journal article" date="2013" name="J. Mol. Microbiol. Biotechnol.">
        <title>Analysis of the Complete Genomes of Acholeplasma brassicae , A. palmae and A. laidlawii and Their Comparison to the Obligate Parasites from ' Candidatus Phytoplasma'.</title>
        <authorList>
            <person name="Kube M."/>
            <person name="Siewert C."/>
            <person name="Migdoll A.M."/>
            <person name="Duduk B."/>
            <person name="Holz S."/>
            <person name="Rabus R."/>
            <person name="Seemuller E."/>
            <person name="Mitrovic J."/>
            <person name="Muller I."/>
            <person name="Buttner C."/>
            <person name="Reinhardt R."/>
        </authorList>
    </citation>
    <scope>NUCLEOTIDE SEQUENCE [LARGE SCALE GENOMIC DNA]</scope>
    <source>
        <strain evidence="2 3">J233</strain>
    </source>
</reference>
<dbReference type="EMBL" id="FO681347">
    <property type="protein sequence ID" value="CCV63875.1"/>
    <property type="molecule type" value="Genomic_DNA"/>
</dbReference>
<feature type="compositionally biased region" description="Basic and acidic residues" evidence="1">
    <location>
        <begin position="17"/>
        <end position="65"/>
    </location>
</feature>
<sequence length="140" mass="16213">MGFWIFGKKKKKVETPEVKKVEVEETKQEVKEEKVVNKPVEKKQPVVKELTQEESKQEADEEKTKKQPSNKYHVSQNKDDKSANFKKWRVRKAGSDKTIKFFDTQAEAIKFAEGLAESNDGSVIIHKVDGSIRKQDYTKK</sequence>